<comment type="caution">
    <text evidence="11">The sequence shown here is derived from an EMBL/GenBank/DDBJ whole genome shotgun (WGS) entry which is preliminary data.</text>
</comment>
<dbReference type="FunFam" id="3.30.70.2570:FF:000001">
    <property type="entry name" value="Translation factor GUF1, mitochondrial"/>
    <property type="match status" value="1"/>
</dbReference>
<name>A0A9W8B7N8_9FUNG</name>
<evidence type="ECO:0000256" key="4">
    <source>
        <dbReference type="ARBA" id="ARBA00022801"/>
    </source>
</evidence>
<keyword evidence="6 9" id="KW-0496">Mitochondrion</keyword>
<accession>A0A9W8B7N8</accession>
<dbReference type="PANTHER" id="PTHR43512:SF7">
    <property type="entry name" value="TRANSLATION FACTOR GUF1, MITOCHONDRIAL"/>
    <property type="match status" value="1"/>
</dbReference>
<feature type="binding site" evidence="9">
    <location>
        <begin position="122"/>
        <end position="126"/>
    </location>
    <ligand>
        <name>GTP</name>
        <dbReference type="ChEBI" id="CHEBI:37565"/>
    </ligand>
</feature>
<comment type="similarity">
    <text evidence="1">Belongs to the TRAFAC class translation factor GTPase superfamily. Classic translation factor GTPase family. LepA subfamily.</text>
</comment>
<dbReference type="Pfam" id="PF03144">
    <property type="entry name" value="GTP_EFTU_D2"/>
    <property type="match status" value="1"/>
</dbReference>
<dbReference type="PROSITE" id="PS51722">
    <property type="entry name" value="G_TR_2"/>
    <property type="match status" value="1"/>
</dbReference>
<dbReference type="NCBIfam" id="TIGR01393">
    <property type="entry name" value="lepA"/>
    <property type="match status" value="1"/>
</dbReference>
<dbReference type="Pfam" id="PF06421">
    <property type="entry name" value="LepA_C"/>
    <property type="match status" value="1"/>
</dbReference>
<dbReference type="Pfam" id="PF00679">
    <property type="entry name" value="EFG_C"/>
    <property type="match status" value="1"/>
</dbReference>
<comment type="similarity">
    <text evidence="9">Belongs to the GTP-binding elongation factor family. LepA subfamily.</text>
</comment>
<dbReference type="CDD" id="cd03709">
    <property type="entry name" value="lepA_C"/>
    <property type="match status" value="1"/>
</dbReference>
<reference evidence="11" key="1">
    <citation type="submission" date="2022-07" db="EMBL/GenBank/DDBJ databases">
        <title>Phylogenomic reconstructions and comparative analyses of Kickxellomycotina fungi.</title>
        <authorList>
            <person name="Reynolds N.K."/>
            <person name="Stajich J.E."/>
            <person name="Barry K."/>
            <person name="Grigoriev I.V."/>
            <person name="Crous P."/>
            <person name="Smith M.E."/>
        </authorList>
    </citation>
    <scope>NUCLEOTIDE SEQUENCE</scope>
    <source>
        <strain evidence="11">RSA 567</strain>
    </source>
</reference>
<dbReference type="Gene3D" id="3.30.70.870">
    <property type="entry name" value="Elongation Factor G (Translational Gtpase), domain 3"/>
    <property type="match status" value="1"/>
</dbReference>
<gene>
    <name evidence="11" type="primary">GUF1</name>
    <name evidence="11" type="ORF">H4R34_003360</name>
</gene>
<dbReference type="GO" id="GO:0003924">
    <property type="term" value="F:GTPase activity"/>
    <property type="evidence" value="ECO:0007669"/>
    <property type="project" value="UniProtKB-UniRule"/>
</dbReference>
<dbReference type="CDD" id="cd01890">
    <property type="entry name" value="LepA"/>
    <property type="match status" value="1"/>
</dbReference>
<dbReference type="HAMAP" id="MF_00071">
    <property type="entry name" value="LepA"/>
    <property type="match status" value="1"/>
</dbReference>
<feature type="binding site" evidence="9">
    <location>
        <begin position="176"/>
        <end position="179"/>
    </location>
    <ligand>
        <name>GTP</name>
        <dbReference type="ChEBI" id="CHEBI:37565"/>
    </ligand>
</feature>
<evidence type="ECO:0000259" key="10">
    <source>
        <dbReference type="PROSITE" id="PS51722"/>
    </source>
</evidence>
<dbReference type="InterPro" id="IPR035654">
    <property type="entry name" value="LepA_IV"/>
</dbReference>
<feature type="domain" description="Tr-type G" evidence="10">
    <location>
        <begin position="48"/>
        <end position="229"/>
    </location>
</feature>
<evidence type="ECO:0000256" key="5">
    <source>
        <dbReference type="ARBA" id="ARBA00022917"/>
    </source>
</evidence>
<dbReference type="AlphaFoldDB" id="A0A9W8B7N8"/>
<keyword evidence="7 9" id="KW-0342">GTP-binding</keyword>
<dbReference type="InterPro" id="IPR000640">
    <property type="entry name" value="EFG_V-like"/>
</dbReference>
<dbReference type="GO" id="GO:0005525">
    <property type="term" value="F:GTP binding"/>
    <property type="evidence" value="ECO:0007669"/>
    <property type="project" value="UniProtKB-UniRule"/>
</dbReference>
<dbReference type="Proteomes" id="UP001151582">
    <property type="component" value="Unassembled WGS sequence"/>
</dbReference>
<comment type="subcellular location">
    <subcellularLocation>
        <location evidence="9">Mitochondrion inner membrane</location>
        <topology evidence="9">Peripheral membrane protein</topology>
        <orientation evidence="9">Matrix side</orientation>
    </subcellularLocation>
</comment>
<dbReference type="InterPro" id="IPR038363">
    <property type="entry name" value="LepA_C_sf"/>
</dbReference>
<dbReference type="Gene3D" id="3.30.70.240">
    <property type="match status" value="1"/>
</dbReference>
<dbReference type="InterPro" id="IPR006297">
    <property type="entry name" value="EF-4"/>
</dbReference>
<dbReference type="InterPro" id="IPR013842">
    <property type="entry name" value="LepA_CTD"/>
</dbReference>
<dbReference type="Pfam" id="PF00009">
    <property type="entry name" value="GTP_EFTU"/>
    <property type="match status" value="1"/>
</dbReference>
<dbReference type="OrthoDB" id="1074at2759"/>
<organism evidence="11 12">
    <name type="scientific">Dimargaris verticillata</name>
    <dbReference type="NCBI Taxonomy" id="2761393"/>
    <lineage>
        <taxon>Eukaryota</taxon>
        <taxon>Fungi</taxon>
        <taxon>Fungi incertae sedis</taxon>
        <taxon>Zoopagomycota</taxon>
        <taxon>Kickxellomycotina</taxon>
        <taxon>Dimargaritomycetes</taxon>
        <taxon>Dimargaritales</taxon>
        <taxon>Dimargaritaceae</taxon>
        <taxon>Dimargaris</taxon>
    </lineage>
</organism>
<dbReference type="GO" id="GO:0006412">
    <property type="term" value="P:translation"/>
    <property type="evidence" value="ECO:0007669"/>
    <property type="project" value="UniProtKB-KW"/>
</dbReference>
<keyword evidence="12" id="KW-1185">Reference proteome</keyword>
<dbReference type="InterPro" id="IPR027417">
    <property type="entry name" value="P-loop_NTPase"/>
</dbReference>
<dbReference type="FunFam" id="2.40.30.10:FF:000015">
    <property type="entry name" value="Translation factor GUF1, mitochondrial"/>
    <property type="match status" value="1"/>
</dbReference>
<dbReference type="NCBIfam" id="TIGR00231">
    <property type="entry name" value="small_GTP"/>
    <property type="match status" value="1"/>
</dbReference>
<dbReference type="GO" id="GO:0005759">
    <property type="term" value="C:mitochondrial matrix"/>
    <property type="evidence" value="ECO:0007669"/>
    <property type="project" value="UniProtKB-UniRule"/>
</dbReference>
<keyword evidence="2 9" id="KW-0547">Nucleotide-binding</keyword>
<protein>
    <submittedName>
        <fullName evidence="11">Translation factor guf1 mitochondrial</fullName>
    </submittedName>
</protein>
<dbReference type="InterPro" id="IPR035647">
    <property type="entry name" value="EFG_III/V"/>
</dbReference>
<dbReference type="FunFam" id="3.30.70.240:FF:000007">
    <property type="entry name" value="Translation factor GUF1, mitochondrial"/>
    <property type="match status" value="1"/>
</dbReference>
<evidence type="ECO:0000313" key="12">
    <source>
        <dbReference type="Proteomes" id="UP001151582"/>
    </source>
</evidence>
<evidence type="ECO:0000256" key="3">
    <source>
        <dbReference type="ARBA" id="ARBA00022792"/>
    </source>
</evidence>
<dbReference type="FunFam" id="3.30.70.870:FF:000004">
    <property type="entry name" value="Translation factor GUF1, mitochondrial"/>
    <property type="match status" value="1"/>
</dbReference>
<keyword evidence="4 9" id="KW-0378">Hydrolase</keyword>
<dbReference type="InterPro" id="IPR009000">
    <property type="entry name" value="Transl_B-barrel_sf"/>
</dbReference>
<proteinExistence type="inferred from homology"/>
<feature type="binding site" evidence="9">
    <location>
        <begin position="57"/>
        <end position="64"/>
    </location>
    <ligand>
        <name>GTP</name>
        <dbReference type="ChEBI" id="CHEBI:37565"/>
    </ligand>
</feature>
<dbReference type="PANTHER" id="PTHR43512">
    <property type="entry name" value="TRANSLATION FACTOR GUF1-RELATED"/>
    <property type="match status" value="1"/>
</dbReference>
<dbReference type="Gene3D" id="2.40.30.10">
    <property type="entry name" value="Translation factors"/>
    <property type="match status" value="1"/>
</dbReference>
<evidence type="ECO:0000256" key="7">
    <source>
        <dbReference type="ARBA" id="ARBA00023134"/>
    </source>
</evidence>
<dbReference type="InterPro" id="IPR000795">
    <property type="entry name" value="T_Tr_GTP-bd_dom"/>
</dbReference>
<dbReference type="EMBL" id="JANBQB010000304">
    <property type="protein sequence ID" value="KAJ1978022.1"/>
    <property type="molecule type" value="Genomic_DNA"/>
</dbReference>
<dbReference type="CDD" id="cd16260">
    <property type="entry name" value="EF4_III"/>
    <property type="match status" value="1"/>
</dbReference>
<evidence type="ECO:0000313" key="11">
    <source>
        <dbReference type="EMBL" id="KAJ1978022.1"/>
    </source>
</evidence>
<evidence type="ECO:0000256" key="8">
    <source>
        <dbReference type="ARBA" id="ARBA00023136"/>
    </source>
</evidence>
<dbReference type="Gene3D" id="3.30.70.2570">
    <property type="entry name" value="Elongation factor 4, C-terminal domain"/>
    <property type="match status" value="1"/>
</dbReference>
<evidence type="ECO:0000256" key="9">
    <source>
        <dbReference type="HAMAP-Rule" id="MF_03137"/>
    </source>
</evidence>
<evidence type="ECO:0000256" key="6">
    <source>
        <dbReference type="ARBA" id="ARBA00023128"/>
    </source>
</evidence>
<dbReference type="Gene3D" id="3.40.50.300">
    <property type="entry name" value="P-loop containing nucleotide triphosphate hydrolases"/>
    <property type="match status" value="1"/>
</dbReference>
<keyword evidence="8 9" id="KW-0472">Membrane</keyword>
<evidence type="ECO:0000256" key="2">
    <source>
        <dbReference type="ARBA" id="ARBA00022741"/>
    </source>
</evidence>
<keyword evidence="5 9" id="KW-0648">Protein biosynthesis</keyword>
<dbReference type="InterPro" id="IPR004161">
    <property type="entry name" value="EFTu-like_2"/>
</dbReference>
<dbReference type="GO" id="GO:0045727">
    <property type="term" value="P:positive regulation of translation"/>
    <property type="evidence" value="ECO:0007669"/>
    <property type="project" value="UniProtKB-UniRule"/>
</dbReference>
<dbReference type="PROSITE" id="PS00301">
    <property type="entry name" value="G_TR_1"/>
    <property type="match status" value="1"/>
</dbReference>
<dbReference type="SUPFAM" id="SSF54980">
    <property type="entry name" value="EF-G C-terminal domain-like"/>
    <property type="match status" value="2"/>
</dbReference>
<dbReference type="SUPFAM" id="SSF52540">
    <property type="entry name" value="P-loop containing nucleoside triphosphate hydrolases"/>
    <property type="match status" value="1"/>
</dbReference>
<dbReference type="FunFam" id="3.40.50.300:FF:000078">
    <property type="entry name" value="Elongation factor 4"/>
    <property type="match status" value="1"/>
</dbReference>
<dbReference type="PRINTS" id="PR00315">
    <property type="entry name" value="ELONGATNFCT"/>
</dbReference>
<dbReference type="SUPFAM" id="SSF50447">
    <property type="entry name" value="Translation proteins"/>
    <property type="match status" value="1"/>
</dbReference>
<comment type="catalytic activity">
    <reaction evidence="9">
        <text>GTP + H2O = GDP + phosphate + H(+)</text>
        <dbReference type="Rhea" id="RHEA:19669"/>
        <dbReference type="ChEBI" id="CHEBI:15377"/>
        <dbReference type="ChEBI" id="CHEBI:15378"/>
        <dbReference type="ChEBI" id="CHEBI:37565"/>
        <dbReference type="ChEBI" id="CHEBI:43474"/>
        <dbReference type="ChEBI" id="CHEBI:58189"/>
        <dbReference type="EC" id="3.6.5.n1"/>
    </reaction>
</comment>
<dbReference type="CDD" id="cd03699">
    <property type="entry name" value="EF4_II"/>
    <property type="match status" value="1"/>
</dbReference>
<dbReference type="InterPro" id="IPR005225">
    <property type="entry name" value="Small_GTP-bd"/>
</dbReference>
<keyword evidence="3 9" id="KW-0999">Mitochondrion inner membrane</keyword>
<dbReference type="InterPro" id="IPR031157">
    <property type="entry name" value="G_TR_CS"/>
</dbReference>
<dbReference type="GO" id="GO:0097177">
    <property type="term" value="F:mitochondrial ribosome binding"/>
    <property type="evidence" value="ECO:0007669"/>
    <property type="project" value="TreeGrafter"/>
</dbReference>
<evidence type="ECO:0000256" key="1">
    <source>
        <dbReference type="ARBA" id="ARBA00005454"/>
    </source>
</evidence>
<sequence>MAQTARVLIPPPSAFQAVSRLRQQQRAHSTKKKASAKDPLDISAYPAEYIRNFSIIAHIDHGKSTLADRLLELTGTIDKSATNKQVLDKLKVERERGITVKAQTASMFYDYRGHRYLLNLIDTPGHVDFSYEVSRSLAACQGTLLLVDASQGIQAQTVANFYLAFGEDLTILPVLNKIDLPGADPAKVKTQLQSAFDMDPDQVLAISAKSNLNVDQVLPLVIEHIPPPTNTVQQPLKALLFDSWYDSYVGVVCLIRVVDGIVRKGDTIVSNHSKRKYDIAEVGIMYPEPTPTTSLQAGQVGYITCNMKTVSEAHVGDTFYRLKQPVDPLPGFVPAKSMVFSGIFPVDSAEFARLDESIEKLTLNDASVSMQKETSNALGQGWRLGFLGTLHMDVFRQRLEEEYDARVIITQPTVPYRVVYANGDSKTVRTPAEFPEYHEMASTVSETQEPMVSATMIFPQEYLGAMMDLCSQHRSGEQEHTFIDESRVMMTCKLPMAEIVDDFYTQLKSRSSGYASFDYEECGYIPSDLVKLNVNINRRPVDALSVIVHRSQVEFVGRSIAQKLKKVIKRQLFEVAVQVVAGSRVVARETISATRKDVTAKCYGGDVTRKMKLLHKQKEGKKRMRMIGNVEIPQEAFLAVIKK</sequence>
<comment type="function">
    <text evidence="9">Promotes mitochondrial protein synthesis. May act as a fidelity factor of the translation reaction, by catalyzing a one-codon backward translocation of tRNAs on improperly translocated ribosomes. Binds to mitochondrial ribosomes in a GTP-dependent manner.</text>
</comment>
<dbReference type="GO" id="GO:0005743">
    <property type="term" value="C:mitochondrial inner membrane"/>
    <property type="evidence" value="ECO:0007669"/>
    <property type="project" value="UniProtKB-SubCell"/>
</dbReference>